<evidence type="ECO:0000256" key="1">
    <source>
        <dbReference type="SAM" id="MobiDB-lite"/>
    </source>
</evidence>
<feature type="transmembrane region" description="Helical" evidence="2">
    <location>
        <begin position="98"/>
        <end position="120"/>
    </location>
</feature>
<dbReference type="RefSeq" id="WP_211336107.1">
    <property type="nucleotide sequence ID" value="NZ_RKHK01000001.1"/>
</dbReference>
<comment type="caution">
    <text evidence="4">The sequence shown here is derived from an EMBL/GenBank/DDBJ whole genome shotgun (WGS) entry which is preliminary data.</text>
</comment>
<evidence type="ECO:0000256" key="2">
    <source>
        <dbReference type="SAM" id="Phobius"/>
    </source>
</evidence>
<keyword evidence="2" id="KW-0812">Transmembrane</keyword>
<dbReference type="AlphaFoldDB" id="A0A3N2BEL5"/>
<reference evidence="4 5" key="1">
    <citation type="submission" date="2018-11" db="EMBL/GenBank/DDBJ databases">
        <title>Sequencing the genomes of 1000 actinobacteria strains.</title>
        <authorList>
            <person name="Klenk H.-P."/>
        </authorList>
    </citation>
    <scope>NUCLEOTIDE SEQUENCE [LARGE SCALE GENOMIC DNA]</scope>
    <source>
        <strain evidence="4 5">DSM 11294</strain>
    </source>
</reference>
<name>A0A3N2BEL5_9MICO</name>
<evidence type="ECO:0000313" key="4">
    <source>
        <dbReference type="EMBL" id="ROR73701.1"/>
    </source>
</evidence>
<organism evidence="4 5">
    <name type="scientific">Bogoriella caseilytica</name>
    <dbReference type="NCBI Taxonomy" id="56055"/>
    <lineage>
        <taxon>Bacteria</taxon>
        <taxon>Bacillati</taxon>
        <taxon>Actinomycetota</taxon>
        <taxon>Actinomycetes</taxon>
        <taxon>Micrococcales</taxon>
        <taxon>Bogoriellaceae</taxon>
        <taxon>Bogoriella</taxon>
    </lineage>
</organism>
<dbReference type="Proteomes" id="UP000280668">
    <property type="component" value="Unassembled WGS sequence"/>
</dbReference>
<sequence>MALPGSQRQPTMVPTLPTGSEIASYGTYLEAQKAVDYLSDESFAVQQVTIVGTDLRMVERITGRLNYPRVALAGAMTGAWFGLLISLLMYLFTPDGGFPVLAGVLIGAAFGILFAVVSYAMTGGKRDFTSASQVVASRYAILCDPQSAGEASRLLTQGGHAGRVSQKAAQTAVPAPSAGAQPAAPGQPGPYGQTAPASGSTPEASDAPAEQPAESRPPAPRPGAVGEKRERPRYGLRYEDLEPGASPAAEPEAPQDRTDSPR</sequence>
<keyword evidence="2" id="KW-0472">Membrane</keyword>
<evidence type="ECO:0000313" key="5">
    <source>
        <dbReference type="Proteomes" id="UP000280668"/>
    </source>
</evidence>
<accession>A0A3N2BEL5</accession>
<feature type="region of interest" description="Disordered" evidence="1">
    <location>
        <begin position="158"/>
        <end position="262"/>
    </location>
</feature>
<dbReference type="Pfam" id="PF11181">
    <property type="entry name" value="YflT"/>
    <property type="match status" value="1"/>
</dbReference>
<gene>
    <name evidence="4" type="ORF">EDD31_2089</name>
</gene>
<protein>
    <recommendedName>
        <fullName evidence="3">General stress protein 17M-like domain-containing protein</fullName>
    </recommendedName>
</protein>
<feature type="domain" description="General stress protein 17M-like" evidence="3">
    <location>
        <begin position="21"/>
        <end position="95"/>
    </location>
</feature>
<feature type="compositionally biased region" description="Basic and acidic residues" evidence="1">
    <location>
        <begin position="226"/>
        <end position="240"/>
    </location>
</feature>
<proteinExistence type="predicted"/>
<dbReference type="EMBL" id="RKHK01000001">
    <property type="protein sequence ID" value="ROR73701.1"/>
    <property type="molecule type" value="Genomic_DNA"/>
</dbReference>
<feature type="compositionally biased region" description="Low complexity" evidence="1">
    <location>
        <begin position="174"/>
        <end position="197"/>
    </location>
</feature>
<dbReference type="InterPro" id="IPR025889">
    <property type="entry name" value="GSP17M-like_dom"/>
</dbReference>
<feature type="transmembrane region" description="Helical" evidence="2">
    <location>
        <begin position="70"/>
        <end position="92"/>
    </location>
</feature>
<feature type="compositionally biased region" description="Low complexity" evidence="1">
    <location>
        <begin position="243"/>
        <end position="252"/>
    </location>
</feature>
<evidence type="ECO:0000259" key="3">
    <source>
        <dbReference type="Pfam" id="PF11181"/>
    </source>
</evidence>
<keyword evidence="2" id="KW-1133">Transmembrane helix</keyword>
<keyword evidence="5" id="KW-1185">Reference proteome</keyword>